<dbReference type="InterPro" id="IPR011041">
    <property type="entry name" value="Quinoprot_gluc/sorb_DH_b-prop"/>
</dbReference>
<dbReference type="Gene3D" id="1.10.760.10">
    <property type="entry name" value="Cytochrome c-like domain"/>
    <property type="match status" value="1"/>
</dbReference>
<comment type="caution">
    <text evidence="6">The sequence shown here is derived from an EMBL/GenBank/DDBJ whole genome shotgun (WGS) entry which is preliminary data.</text>
</comment>
<keyword evidence="1 4" id="KW-0349">Heme</keyword>
<dbReference type="Gene3D" id="2.120.10.30">
    <property type="entry name" value="TolB, C-terminal domain"/>
    <property type="match status" value="1"/>
</dbReference>
<dbReference type="Pfam" id="PF00034">
    <property type="entry name" value="Cytochrom_C"/>
    <property type="match status" value="1"/>
</dbReference>
<dbReference type="Pfam" id="PF07995">
    <property type="entry name" value="GSDH"/>
    <property type="match status" value="1"/>
</dbReference>
<feature type="domain" description="Cytochrome c" evidence="5">
    <location>
        <begin position="402"/>
        <end position="490"/>
    </location>
</feature>
<gene>
    <name evidence="6" type="ORF">CLV99_0942</name>
</gene>
<evidence type="ECO:0000256" key="4">
    <source>
        <dbReference type="PROSITE-ProRule" id="PRU00433"/>
    </source>
</evidence>
<evidence type="ECO:0000313" key="7">
    <source>
        <dbReference type="Proteomes" id="UP000295292"/>
    </source>
</evidence>
<dbReference type="SUPFAM" id="SSF50952">
    <property type="entry name" value="Soluble quinoprotein glucose dehydrogenase"/>
    <property type="match status" value="1"/>
</dbReference>
<accession>A0A4R6WLA0</accession>
<reference evidence="6 7" key="1">
    <citation type="submission" date="2019-03" db="EMBL/GenBank/DDBJ databases">
        <title>Genomic Encyclopedia of Archaeal and Bacterial Type Strains, Phase II (KMG-II): from individual species to whole genera.</title>
        <authorList>
            <person name="Goeker M."/>
        </authorList>
    </citation>
    <scope>NUCLEOTIDE SEQUENCE [LARGE SCALE GENOMIC DNA]</scope>
    <source>
        <strain evidence="6 7">DSM 28353</strain>
    </source>
</reference>
<dbReference type="PANTHER" id="PTHR19328">
    <property type="entry name" value="HEDGEHOG-INTERACTING PROTEIN"/>
    <property type="match status" value="1"/>
</dbReference>
<keyword evidence="7" id="KW-1185">Reference proteome</keyword>
<dbReference type="SUPFAM" id="SSF46626">
    <property type="entry name" value="Cytochrome c"/>
    <property type="match status" value="1"/>
</dbReference>
<dbReference type="OrthoDB" id="9770043at2"/>
<dbReference type="PROSITE" id="PS51007">
    <property type="entry name" value="CYTC"/>
    <property type="match status" value="1"/>
</dbReference>
<dbReference type="PANTHER" id="PTHR19328:SF13">
    <property type="entry name" value="HIPL1 PROTEIN"/>
    <property type="match status" value="1"/>
</dbReference>
<dbReference type="EMBL" id="SNYV01000011">
    <property type="protein sequence ID" value="TDQ79502.1"/>
    <property type="molecule type" value="Genomic_DNA"/>
</dbReference>
<protein>
    <submittedName>
        <fullName evidence="6">Glucose/arabinose dehydrogenase</fullName>
    </submittedName>
</protein>
<evidence type="ECO:0000313" key="6">
    <source>
        <dbReference type="EMBL" id="TDQ79502.1"/>
    </source>
</evidence>
<proteinExistence type="predicted"/>
<dbReference type="Proteomes" id="UP000295292">
    <property type="component" value="Unassembled WGS sequence"/>
</dbReference>
<evidence type="ECO:0000256" key="1">
    <source>
        <dbReference type="ARBA" id="ARBA00022617"/>
    </source>
</evidence>
<dbReference type="GO" id="GO:0046872">
    <property type="term" value="F:metal ion binding"/>
    <property type="evidence" value="ECO:0007669"/>
    <property type="project" value="UniProtKB-KW"/>
</dbReference>
<dbReference type="AlphaFoldDB" id="A0A4R6WLA0"/>
<dbReference type="GO" id="GO:0009055">
    <property type="term" value="F:electron transfer activity"/>
    <property type="evidence" value="ECO:0007669"/>
    <property type="project" value="InterPro"/>
</dbReference>
<dbReference type="InterPro" id="IPR036909">
    <property type="entry name" value="Cyt_c-like_dom_sf"/>
</dbReference>
<evidence type="ECO:0000259" key="5">
    <source>
        <dbReference type="PROSITE" id="PS51007"/>
    </source>
</evidence>
<keyword evidence="2 4" id="KW-0479">Metal-binding</keyword>
<dbReference type="InterPro" id="IPR011042">
    <property type="entry name" value="6-blade_b-propeller_TolB-like"/>
</dbReference>
<evidence type="ECO:0000256" key="3">
    <source>
        <dbReference type="ARBA" id="ARBA00023004"/>
    </source>
</evidence>
<dbReference type="InterPro" id="IPR012938">
    <property type="entry name" value="Glc/Sorbosone_DH"/>
</dbReference>
<organism evidence="6 7">
    <name type="scientific">Sphingobacterium yanglingense</name>
    <dbReference type="NCBI Taxonomy" id="1437280"/>
    <lineage>
        <taxon>Bacteria</taxon>
        <taxon>Pseudomonadati</taxon>
        <taxon>Bacteroidota</taxon>
        <taxon>Sphingobacteriia</taxon>
        <taxon>Sphingobacteriales</taxon>
        <taxon>Sphingobacteriaceae</taxon>
        <taxon>Sphingobacterium</taxon>
    </lineage>
</organism>
<sequence length="510" mass="57899">MQALTRPIKLIFLIAYVISLNSCNPGNGGKIIDYVKVSDQTYLSVTEIVDGLDVPWDMQYNPTTNSIFFTQIKGKLAELDLETNKVKELYQVPNVYHHRTSGLLGLAIHPDFSTKPYLYICHTTKEQDSLFSELRRLELKDGKVVANHLLLKIPGGSGHNGSRLAFDNHRILYWATGDIHSMTHAQDSTTLNGKILRMNDDGTIPKDNPIENSYVYAWGFRNMQGMTFTSNGNLLTSEHGDAIEDEINWIRPLHNYGWIQIEGYHDTPEEIEIARKSPRTEPIKAWTPVVAPAALKYYSFTQVPEWNNSLLLGTLKDQSFRILKLNNKQNQILEEDVFLKDKYGRIRAITVDKKGNIYISTSNRDWKPQVKFPLETDDRILKLSRVDYKPTSFISKEPKQDNEKMDAKTLYQSYCASCHKADAKGTAGSFPSLIQSNIVANDKNFIHTILNGLTTTTANGQLVYDLPMPSFSFLTDAQIADVANYIRTKTTIKNPPIDVKFVETIRNQKL</sequence>
<evidence type="ECO:0000256" key="2">
    <source>
        <dbReference type="ARBA" id="ARBA00022723"/>
    </source>
</evidence>
<keyword evidence="3 4" id="KW-0408">Iron</keyword>
<dbReference type="GO" id="GO:0020037">
    <property type="term" value="F:heme binding"/>
    <property type="evidence" value="ECO:0007669"/>
    <property type="project" value="InterPro"/>
</dbReference>
<dbReference type="RefSeq" id="WP_133583294.1">
    <property type="nucleotide sequence ID" value="NZ_SNYV01000011.1"/>
</dbReference>
<dbReference type="InterPro" id="IPR009056">
    <property type="entry name" value="Cyt_c-like_dom"/>
</dbReference>
<name>A0A4R6WLA0_9SPHI</name>